<dbReference type="PANTHER" id="PTHR43649:SF12">
    <property type="entry name" value="DIACETYLCHITOBIOSE BINDING PROTEIN DASA"/>
    <property type="match status" value="1"/>
</dbReference>
<feature type="region of interest" description="Disordered" evidence="1">
    <location>
        <begin position="28"/>
        <end position="73"/>
    </location>
</feature>
<keyword evidence="4" id="KW-1185">Reference proteome</keyword>
<dbReference type="Pfam" id="PF01547">
    <property type="entry name" value="SBP_bac_1"/>
    <property type="match status" value="1"/>
</dbReference>
<sequence>MSVNKSASTAAVGALSLALLLSACSGNNGNNGNNGSNAAAPSPSESASSAQMSPAASPSESASESPSSASDGSLAAKVKPVTFSLFVNYDWYTAPTWEERPHAKWITDNLKVTLEPVQSNGAAAQKLNTMIVSNQLPDVIVLDRGKDVERLQQAGKLVALDPYLEKYPEYVEAVGEQTLNMLRSSDGKLYQLPNWFINGENGNGNAAYIVEKKIYKELGSPSLETWEDLEAYLKLVKEKFPDVVPLDFGEIRDGTDVQMMGMLYTGSGENLNNGFITPGNTFGIPSGDKLTSIYQDQGFKDTAVYSSRLFRQGLTSSDMFTQTRDQILEKLKTGKIAVFGAYDSVVEGIGREANNLLKAKDPEDGYLPIWPVHKAGVDRNKVYPGGYNTLGWNVNVITTNAKDPEAIFSYMNWASSPEGQQIIFFGPPGLFYDTVEDGVPIPNDAYINRDPKKYDELKIGEFNWNGNTSYVDSTKAKRELLLPEEAQDWTTVAQANFSFKTSMDVTQFSNLDPAPSTQEGIIMQRLRDQYKALIPKLIFAKTDDEVLSLIEKADKEATKIGYDKLLAWKTDVWQANVKKLSGQ</sequence>
<evidence type="ECO:0000256" key="1">
    <source>
        <dbReference type="SAM" id="MobiDB-lite"/>
    </source>
</evidence>
<evidence type="ECO:0000256" key="2">
    <source>
        <dbReference type="SAM" id="SignalP"/>
    </source>
</evidence>
<dbReference type="Gene3D" id="3.40.190.10">
    <property type="entry name" value="Periplasmic binding protein-like II"/>
    <property type="match status" value="2"/>
</dbReference>
<feature type="signal peptide" evidence="2">
    <location>
        <begin position="1"/>
        <end position="25"/>
    </location>
</feature>
<dbReference type="PROSITE" id="PS51257">
    <property type="entry name" value="PROKAR_LIPOPROTEIN"/>
    <property type="match status" value="1"/>
</dbReference>
<name>A0A4V3WEM3_9BACL</name>
<evidence type="ECO:0000313" key="4">
    <source>
        <dbReference type="Proteomes" id="UP000310636"/>
    </source>
</evidence>
<feature type="chain" id="PRO_5038355215" evidence="2">
    <location>
        <begin position="26"/>
        <end position="583"/>
    </location>
</feature>
<dbReference type="AlphaFoldDB" id="A0A4V3WEM3"/>
<proteinExistence type="predicted"/>
<dbReference type="Proteomes" id="UP000310636">
    <property type="component" value="Unassembled WGS sequence"/>
</dbReference>
<keyword evidence="2" id="KW-0732">Signal</keyword>
<reference evidence="3 4" key="1">
    <citation type="submission" date="2019-04" db="EMBL/GenBank/DDBJ databases">
        <title>Cohnella sp. nov. isolated from preserved vegetables.</title>
        <authorList>
            <person name="Lin S.-Y."/>
            <person name="Hung M.-H."/>
            <person name="Young C.-C."/>
        </authorList>
    </citation>
    <scope>NUCLEOTIDE SEQUENCE [LARGE SCALE GENOMIC DNA]</scope>
    <source>
        <strain evidence="3 4">CC-MHH1044</strain>
    </source>
</reference>
<dbReference type="OrthoDB" id="2752887at2"/>
<dbReference type="InterPro" id="IPR050490">
    <property type="entry name" value="Bact_solute-bd_prot1"/>
</dbReference>
<dbReference type="EMBL" id="SSOB01000022">
    <property type="protein sequence ID" value="THF76899.1"/>
    <property type="molecule type" value="Genomic_DNA"/>
</dbReference>
<dbReference type="RefSeq" id="WP_136371146.1">
    <property type="nucleotide sequence ID" value="NZ_SSOB01000022.1"/>
</dbReference>
<protein>
    <submittedName>
        <fullName evidence="3">Extracellular solute-binding protein</fullName>
    </submittedName>
</protein>
<dbReference type="PANTHER" id="PTHR43649">
    <property type="entry name" value="ARABINOSE-BINDING PROTEIN-RELATED"/>
    <property type="match status" value="1"/>
</dbReference>
<dbReference type="InterPro" id="IPR006059">
    <property type="entry name" value="SBP"/>
</dbReference>
<evidence type="ECO:0000313" key="3">
    <source>
        <dbReference type="EMBL" id="THF76899.1"/>
    </source>
</evidence>
<organism evidence="3 4">
    <name type="scientific">Cohnella fermenti</name>
    <dbReference type="NCBI Taxonomy" id="2565925"/>
    <lineage>
        <taxon>Bacteria</taxon>
        <taxon>Bacillati</taxon>
        <taxon>Bacillota</taxon>
        <taxon>Bacilli</taxon>
        <taxon>Bacillales</taxon>
        <taxon>Paenibacillaceae</taxon>
        <taxon>Cohnella</taxon>
    </lineage>
</organism>
<accession>A0A4V3WEM3</accession>
<comment type="caution">
    <text evidence="3">The sequence shown here is derived from an EMBL/GenBank/DDBJ whole genome shotgun (WGS) entry which is preliminary data.</text>
</comment>
<dbReference type="SUPFAM" id="SSF53850">
    <property type="entry name" value="Periplasmic binding protein-like II"/>
    <property type="match status" value="1"/>
</dbReference>
<gene>
    <name evidence="3" type="ORF">E6C55_17710</name>
</gene>